<feature type="region of interest" description="Disordered" evidence="1">
    <location>
        <begin position="26"/>
        <end position="75"/>
    </location>
</feature>
<dbReference type="AlphaFoldDB" id="V5HC68"/>
<reference evidence="3" key="1">
    <citation type="journal article" date="2015" name="Sci. Rep.">
        <title>Tissue- and time-dependent transcription in Ixodes ricinus salivary glands and midguts when blood feeding on the vertebrate host.</title>
        <authorList>
            <person name="Kotsyfakis M."/>
            <person name="Schwarz A."/>
            <person name="Erhart J."/>
            <person name="Ribeiro J.M."/>
        </authorList>
    </citation>
    <scope>NUCLEOTIDE SEQUENCE</scope>
    <source>
        <tissue evidence="3">Salivary gland and midgut</tissue>
    </source>
</reference>
<feature type="signal peptide" evidence="2">
    <location>
        <begin position="1"/>
        <end position="21"/>
    </location>
</feature>
<keyword evidence="2" id="KW-0732">Signal</keyword>
<organism evidence="3">
    <name type="scientific">Ixodes ricinus</name>
    <name type="common">Common tick</name>
    <name type="synonym">Acarus ricinus</name>
    <dbReference type="NCBI Taxonomy" id="34613"/>
    <lineage>
        <taxon>Eukaryota</taxon>
        <taxon>Metazoa</taxon>
        <taxon>Ecdysozoa</taxon>
        <taxon>Arthropoda</taxon>
        <taxon>Chelicerata</taxon>
        <taxon>Arachnida</taxon>
        <taxon>Acari</taxon>
        <taxon>Parasitiformes</taxon>
        <taxon>Ixodida</taxon>
        <taxon>Ixodoidea</taxon>
        <taxon>Ixodidae</taxon>
        <taxon>Ixodinae</taxon>
        <taxon>Ixodes</taxon>
    </lineage>
</organism>
<evidence type="ECO:0000256" key="1">
    <source>
        <dbReference type="SAM" id="MobiDB-lite"/>
    </source>
</evidence>
<proteinExistence type="evidence at transcript level"/>
<sequence>MTSGSLVASLSLLLLAILANGQFHGGGSLPGPPGRSPGVGRGQFAGRRPQNGLPAAYSGGAYPVSNPGSSRGDFREGLSTGARLRTCKEHTCPFGTRCVAAVIPCVRSPCYPIITCVS</sequence>
<protein>
    <submittedName>
        <fullName evidence="3">Putative secreted protein</fullName>
    </submittedName>
</protein>
<dbReference type="EMBL" id="GANP01011861">
    <property type="protein sequence ID" value="JAB72607.1"/>
    <property type="molecule type" value="mRNA"/>
</dbReference>
<evidence type="ECO:0000313" key="3">
    <source>
        <dbReference type="EMBL" id="JAB72607.1"/>
    </source>
</evidence>
<evidence type="ECO:0000256" key="2">
    <source>
        <dbReference type="SAM" id="SignalP"/>
    </source>
</evidence>
<accession>V5HC68</accession>
<feature type="chain" id="PRO_5004735337" evidence="2">
    <location>
        <begin position="22"/>
        <end position="118"/>
    </location>
</feature>
<name>V5HC68_IXORI</name>